<protein>
    <submittedName>
        <fullName evidence="3">Cardiolipin synthase</fullName>
    </submittedName>
</protein>
<keyword evidence="1" id="KW-1133">Transmembrane helix</keyword>
<accession>A0A2A7B439</accession>
<dbReference type="CDD" id="cd09154">
    <property type="entry name" value="PLDc_SMU_988_like_1"/>
    <property type="match status" value="1"/>
</dbReference>
<dbReference type="GO" id="GO:0030572">
    <property type="term" value="F:phosphatidyltransferase activity"/>
    <property type="evidence" value="ECO:0007669"/>
    <property type="project" value="UniProtKB-ARBA"/>
</dbReference>
<evidence type="ECO:0000313" key="3">
    <source>
        <dbReference type="EMBL" id="PDX86163.1"/>
    </source>
</evidence>
<dbReference type="SUPFAM" id="SSF56024">
    <property type="entry name" value="Phospholipase D/nuclease"/>
    <property type="match status" value="2"/>
</dbReference>
<dbReference type="RefSeq" id="WP_097793135.1">
    <property type="nucleotide sequence ID" value="NZ_NOUV01000017.1"/>
</dbReference>
<dbReference type="Proteomes" id="UP000220904">
    <property type="component" value="Unassembled WGS sequence"/>
</dbReference>
<dbReference type="GO" id="GO:0032049">
    <property type="term" value="P:cardiolipin biosynthetic process"/>
    <property type="evidence" value="ECO:0007669"/>
    <property type="project" value="UniProtKB-ARBA"/>
</dbReference>
<dbReference type="GO" id="GO:0005886">
    <property type="term" value="C:plasma membrane"/>
    <property type="evidence" value="ECO:0007669"/>
    <property type="project" value="UniProtKB-SubCell"/>
</dbReference>
<evidence type="ECO:0000259" key="2">
    <source>
        <dbReference type="PROSITE" id="PS50035"/>
    </source>
</evidence>
<dbReference type="AlphaFoldDB" id="A0A2A7B439"/>
<reference evidence="3 4" key="1">
    <citation type="journal article" date="2017" name="Front. Microbiol.">
        <title>New Insights into the Diversity of the Genus Faecalibacterium.</title>
        <authorList>
            <person name="Benevides L."/>
            <person name="Burman S."/>
            <person name="Martin R."/>
            <person name="Robert V."/>
            <person name="Thomas M."/>
            <person name="Miquel S."/>
            <person name="Chain F."/>
            <person name="Sokol H."/>
            <person name="Bermudez-Humaran L.G."/>
            <person name="Morrison M."/>
            <person name="Langella P."/>
            <person name="Azevedo V.A."/>
            <person name="Chatel J.M."/>
            <person name="Soares S."/>
        </authorList>
    </citation>
    <scope>NUCLEOTIDE SEQUENCE [LARGE SCALE GENOMIC DNA]</scope>
    <source>
        <strain evidence="3 4">AHMP21</strain>
    </source>
</reference>
<dbReference type="PANTHER" id="PTHR21248:SF22">
    <property type="entry name" value="PHOSPHOLIPASE D"/>
    <property type="match status" value="1"/>
</dbReference>
<evidence type="ECO:0000313" key="4">
    <source>
        <dbReference type="Proteomes" id="UP000220904"/>
    </source>
</evidence>
<proteinExistence type="predicted"/>
<dbReference type="OrthoDB" id="9762009at2"/>
<organism evidence="3 4">
    <name type="scientific">Faecalibacterium prausnitzii</name>
    <dbReference type="NCBI Taxonomy" id="853"/>
    <lineage>
        <taxon>Bacteria</taxon>
        <taxon>Bacillati</taxon>
        <taxon>Bacillota</taxon>
        <taxon>Clostridia</taxon>
        <taxon>Eubacteriales</taxon>
        <taxon>Oscillospiraceae</taxon>
        <taxon>Faecalibacterium</taxon>
    </lineage>
</organism>
<gene>
    <name evidence="3" type="ORF">CHR60_11490</name>
</gene>
<sequence length="539" mass="61057">MQKDELKQNVKSYAQKFEDGGLRLLKKSQKGVIHAIFSRFGLVLLLLLLQVGLLVSIFRWFGNLLPHYFGGSVVVTAAMVLYLLNSKMDNSAKITWMVVIALFPVVGVPLFFYVKSNFGHNILRKRLLELEDVLRTQLPQNQSVVQKLEASEPGAASLATYLYGRGGGFPVYENTAMTYFPSGEAKFEELLRQLETAEKYIFVEYFIIDEGLFWGRVLEVLARKAAAGVDVRVMYDGTCEFSTLPRDYPRRLEALGIRCKVFSPVQPFVSTHYNYRDHRKILVIDGRVGFTGGVNLADEYINQVEKYGRWKDAAIMLEGEAVRSLTALFLQMWCILKEPEFDAFLAEPIPVPENARGTAAPYGDCPLDGERVGEMVYIDLLNRARRYIHIMTPYLILDGELETALKFAAERGVDVHLILPGIADKKFANSLAKTHYSSLLDSGVKISEWTPGFVHAKVFVVDDREAVVGTINLDYRSLYHHFEDAVWLTDAPCIRDIEADFQATLEQCRTVENDPRSIWQGRWLFRALGMLLKVLAPLL</sequence>
<dbReference type="EMBL" id="NOUV01000017">
    <property type="protein sequence ID" value="PDX86163.1"/>
    <property type="molecule type" value="Genomic_DNA"/>
</dbReference>
<dbReference type="Pfam" id="PF13091">
    <property type="entry name" value="PLDc_2"/>
    <property type="match status" value="2"/>
</dbReference>
<dbReference type="Gene3D" id="3.30.870.10">
    <property type="entry name" value="Endonuclease Chain A"/>
    <property type="match status" value="2"/>
</dbReference>
<keyword evidence="1" id="KW-0812">Transmembrane</keyword>
<feature type="transmembrane region" description="Helical" evidence="1">
    <location>
        <begin position="67"/>
        <end position="84"/>
    </location>
</feature>
<evidence type="ECO:0000256" key="1">
    <source>
        <dbReference type="SAM" id="Phobius"/>
    </source>
</evidence>
<feature type="transmembrane region" description="Helical" evidence="1">
    <location>
        <begin position="36"/>
        <end position="61"/>
    </location>
</feature>
<keyword evidence="1" id="KW-0472">Membrane</keyword>
<feature type="domain" description="PLD phosphodiesterase" evidence="2">
    <location>
        <begin position="450"/>
        <end position="477"/>
    </location>
</feature>
<dbReference type="PROSITE" id="PS50035">
    <property type="entry name" value="PLD"/>
    <property type="match status" value="2"/>
</dbReference>
<dbReference type="InterPro" id="IPR001736">
    <property type="entry name" value="PLipase_D/transphosphatidylase"/>
</dbReference>
<dbReference type="CDD" id="cd09160">
    <property type="entry name" value="PLDc_SMU_988_like_2"/>
    <property type="match status" value="1"/>
</dbReference>
<feature type="transmembrane region" description="Helical" evidence="1">
    <location>
        <begin position="96"/>
        <end position="114"/>
    </location>
</feature>
<name>A0A2A7B439_9FIRM</name>
<comment type="caution">
    <text evidence="3">The sequence shown here is derived from an EMBL/GenBank/DDBJ whole genome shotgun (WGS) entry which is preliminary data.</text>
</comment>
<dbReference type="SMART" id="SM00155">
    <property type="entry name" value="PLDc"/>
    <property type="match status" value="2"/>
</dbReference>
<feature type="domain" description="PLD phosphodiesterase" evidence="2">
    <location>
        <begin position="273"/>
        <end position="300"/>
    </location>
</feature>
<dbReference type="InterPro" id="IPR025202">
    <property type="entry name" value="PLD-like_dom"/>
</dbReference>
<dbReference type="PANTHER" id="PTHR21248">
    <property type="entry name" value="CARDIOLIPIN SYNTHASE"/>
    <property type="match status" value="1"/>
</dbReference>